<dbReference type="Pfam" id="PF01131">
    <property type="entry name" value="Topoisom_bac"/>
    <property type="match status" value="1"/>
</dbReference>
<sequence length="818" mass="93279">MTTVILAEKPKQAGSYAKAFSSSERRQGYFAVSDPILPEDTVITYGFGHLVELAMPAYYPEYKEKGTKMSLVHLPIYPDKFHYEVREDSSDQFYIVKGLLEKADTIVIATDCDREGENIAWSIMRKAKINLKSKVLKRLWINSLEKSVIRQGFQDLKDDHDYYKYYLEAEARKKSDWLVGMNLTELYSVLLRQKGLDKILSVGRVQTPTLYMIYQRDQMIKNFKVSTYYELEAEILAGNKKFDAKLTPSQQFQDKTSLITFKRDNRLENEREAGIIRSVQKEEKSIASPRLFSLSSLQSEANKRFKASASDTLAAVQNLYEAGLLSYPRTSCNYITEEEFSYLKENVKKYGDLIDNTLKFTRLESNKRYVDGSRVQEHYAIIPTNQVASQKQFTEFSDLEKKIYWLVVATTISMFLPTYKYSETTVTTDVGNVSFASSGKTLVDIGWKKLFGLKQNKNDLPELREGQQVSVTPRVVEKQTTPPKPFTEGTLITAMKTAGRELNDKKAQAILKDVKGIGTEATRANIIDGLKEKDYVVSQKNALHVTELGELLCHSVESSQLLTSVEMTAKWEEKLKEISQKTYSQEEFLIQIRNFISSLIAQVPTYIESNTKLDEMVQAVLAQRSLDTCPKCHQGQVLDKGKFYGCSEYSNGCNFLLPKKYAGRKLAKNELIELLQNKQTKLLTGFVGKESGKEYSAYLKLNDDCDLELEFPKRESNSIGLCPKCRQGQIMDRGKFYGCDRYSKDGEGCDFSFSKIIAGHEITSEEAKQIIEGEKTALLQGFVSKKGKQFSARLKLDDEYNIAFEFEKKKSKKHGRNK</sequence>
<dbReference type="Gene3D" id="1.10.460.10">
    <property type="entry name" value="Topoisomerase I, domain 2"/>
    <property type="match status" value="1"/>
</dbReference>
<dbReference type="PANTHER" id="PTHR11390:SF21">
    <property type="entry name" value="DNA TOPOISOMERASE 3-ALPHA"/>
    <property type="match status" value="1"/>
</dbReference>
<dbReference type="InterPro" id="IPR013825">
    <property type="entry name" value="Topo_IA_cen_sub2"/>
</dbReference>
<dbReference type="Gene3D" id="3.40.50.140">
    <property type="match status" value="1"/>
</dbReference>
<dbReference type="InterPro" id="IPR005738">
    <property type="entry name" value="TopoIII"/>
</dbReference>
<dbReference type="SMART" id="SM00436">
    <property type="entry name" value="TOP1Bc"/>
    <property type="match status" value="1"/>
</dbReference>
<feature type="domain" description="Topo IA-type catalytic" evidence="14">
    <location>
        <begin position="162"/>
        <end position="600"/>
    </location>
</feature>
<organism evidence="15 16">
    <name type="scientific">Ligilactobacillus murinus DSM 20452 = NBRC 14221</name>
    <dbReference type="NCBI Taxonomy" id="1423772"/>
    <lineage>
        <taxon>Bacteria</taxon>
        <taxon>Bacillati</taxon>
        <taxon>Bacillota</taxon>
        <taxon>Bacilli</taxon>
        <taxon>Lactobacillales</taxon>
        <taxon>Lactobacillaceae</taxon>
        <taxon>Ligilactobacillus</taxon>
    </lineage>
</organism>
<dbReference type="PROSITE" id="PS52039">
    <property type="entry name" value="TOPO_IA_2"/>
    <property type="match status" value="1"/>
</dbReference>
<dbReference type="GO" id="GO:0046872">
    <property type="term" value="F:metal ion binding"/>
    <property type="evidence" value="ECO:0007669"/>
    <property type="project" value="UniProtKB-KW"/>
</dbReference>
<evidence type="ECO:0000256" key="7">
    <source>
        <dbReference type="ARBA" id="ARBA00023125"/>
    </source>
</evidence>
<dbReference type="InterPro" id="IPR006171">
    <property type="entry name" value="TOPRIM_dom"/>
</dbReference>
<dbReference type="CDD" id="cd00186">
    <property type="entry name" value="TOP1Ac"/>
    <property type="match status" value="1"/>
</dbReference>
<gene>
    <name evidence="15" type="ORF">FC48_GL001768</name>
</gene>
<dbReference type="InterPro" id="IPR003602">
    <property type="entry name" value="Topo_IA_DNA-bd_dom"/>
</dbReference>
<evidence type="ECO:0000256" key="11">
    <source>
        <dbReference type="ARBA" id="ARBA00032235"/>
    </source>
</evidence>
<dbReference type="PROSITE" id="PS50880">
    <property type="entry name" value="TOPRIM"/>
    <property type="match status" value="1"/>
</dbReference>
<keyword evidence="7" id="KW-0238">DNA-binding</keyword>
<dbReference type="SMART" id="SM00437">
    <property type="entry name" value="TOP1Ac"/>
    <property type="match status" value="1"/>
</dbReference>
<evidence type="ECO:0000313" key="16">
    <source>
        <dbReference type="Proteomes" id="UP000051612"/>
    </source>
</evidence>
<dbReference type="InterPro" id="IPR013497">
    <property type="entry name" value="Topo_IA_cen"/>
</dbReference>
<dbReference type="InterPro" id="IPR013826">
    <property type="entry name" value="Topo_IA_cen_sub3"/>
</dbReference>
<reference evidence="15 16" key="1">
    <citation type="journal article" date="2015" name="Genome Announc.">
        <title>Expanding the biotechnology potential of lactobacilli through comparative genomics of 213 strains and associated genera.</title>
        <authorList>
            <person name="Sun Z."/>
            <person name="Harris H.M."/>
            <person name="McCann A."/>
            <person name="Guo C."/>
            <person name="Argimon S."/>
            <person name="Zhang W."/>
            <person name="Yang X."/>
            <person name="Jeffery I.B."/>
            <person name="Cooney J.C."/>
            <person name="Kagawa T.F."/>
            <person name="Liu W."/>
            <person name="Song Y."/>
            <person name="Salvetti E."/>
            <person name="Wrobel A."/>
            <person name="Rasinkangas P."/>
            <person name="Parkhill J."/>
            <person name="Rea M.C."/>
            <person name="O'Sullivan O."/>
            <person name="Ritari J."/>
            <person name="Douillard F.P."/>
            <person name="Paul Ross R."/>
            <person name="Yang R."/>
            <person name="Briner A.E."/>
            <person name="Felis G.E."/>
            <person name="de Vos W.M."/>
            <person name="Barrangou R."/>
            <person name="Klaenhammer T.R."/>
            <person name="Caufield P.W."/>
            <person name="Cui Y."/>
            <person name="Zhang H."/>
            <person name="O'Toole P.W."/>
        </authorList>
    </citation>
    <scope>NUCLEOTIDE SEQUENCE [LARGE SCALE GENOMIC DNA]</scope>
    <source>
        <strain evidence="15 16">DSM 20452</strain>
    </source>
</reference>
<dbReference type="GO" id="GO:0003677">
    <property type="term" value="F:DNA binding"/>
    <property type="evidence" value="ECO:0007669"/>
    <property type="project" value="UniProtKB-KW"/>
</dbReference>
<evidence type="ECO:0000259" key="14">
    <source>
        <dbReference type="PROSITE" id="PS52039"/>
    </source>
</evidence>
<evidence type="ECO:0000256" key="8">
    <source>
        <dbReference type="ARBA" id="ARBA00023235"/>
    </source>
</evidence>
<accession>A0A0R2B3W7</accession>
<feature type="domain" description="Toprim" evidence="13">
    <location>
        <begin position="2"/>
        <end position="146"/>
    </location>
</feature>
<evidence type="ECO:0000256" key="10">
    <source>
        <dbReference type="ARBA" id="ARBA00031985"/>
    </source>
</evidence>
<protein>
    <recommendedName>
        <fullName evidence="3">DNA topoisomerase</fullName>
        <ecNumber evidence="3">5.6.2.1</ecNumber>
    </recommendedName>
    <alternativeName>
        <fullName evidence="12">Omega-protein</fullName>
    </alternativeName>
    <alternativeName>
        <fullName evidence="11">Relaxing enzyme</fullName>
    </alternativeName>
    <alternativeName>
        <fullName evidence="9">Swivelase</fullName>
    </alternativeName>
    <alternativeName>
        <fullName evidence="10">Untwisting enzyme</fullName>
    </alternativeName>
</protein>
<dbReference type="InterPro" id="IPR023406">
    <property type="entry name" value="Topo_IA_AS"/>
</dbReference>
<keyword evidence="4" id="KW-0479">Metal-binding</keyword>
<dbReference type="Proteomes" id="UP000051612">
    <property type="component" value="Unassembled WGS sequence"/>
</dbReference>
<dbReference type="PATRIC" id="fig|1423772.3.peg.1883"/>
<evidence type="ECO:0000259" key="13">
    <source>
        <dbReference type="PROSITE" id="PS50880"/>
    </source>
</evidence>
<evidence type="ECO:0000256" key="12">
    <source>
        <dbReference type="ARBA" id="ARBA00032877"/>
    </source>
</evidence>
<proteinExistence type="inferred from homology"/>
<dbReference type="InterPro" id="IPR023405">
    <property type="entry name" value="Topo_IA_core_domain"/>
</dbReference>
<comment type="caution">
    <text evidence="15">The sequence shown here is derived from an EMBL/GenBank/DDBJ whole genome shotgun (WGS) entry which is preliminary data.</text>
</comment>
<dbReference type="GO" id="GO:0006281">
    <property type="term" value="P:DNA repair"/>
    <property type="evidence" value="ECO:0007669"/>
    <property type="project" value="TreeGrafter"/>
</dbReference>
<dbReference type="AlphaFoldDB" id="A0A0R2B3W7"/>
<dbReference type="InterPro" id="IPR003601">
    <property type="entry name" value="Topo_IA_2"/>
</dbReference>
<evidence type="ECO:0000313" key="15">
    <source>
        <dbReference type="EMBL" id="KRM70243.1"/>
    </source>
</evidence>
<evidence type="ECO:0000256" key="4">
    <source>
        <dbReference type="ARBA" id="ARBA00022723"/>
    </source>
</evidence>
<dbReference type="Gene3D" id="2.70.20.10">
    <property type="entry name" value="Topoisomerase I, domain 3"/>
    <property type="match status" value="1"/>
</dbReference>
<keyword evidence="8 15" id="KW-0413">Isomerase</keyword>
<dbReference type="CDD" id="cd03362">
    <property type="entry name" value="TOPRIM_TopoIA_TopoIII"/>
    <property type="match status" value="1"/>
</dbReference>
<dbReference type="EMBL" id="AYYN01000176">
    <property type="protein sequence ID" value="KRM70243.1"/>
    <property type="molecule type" value="Genomic_DNA"/>
</dbReference>
<dbReference type="InterPro" id="IPR034144">
    <property type="entry name" value="TOPRIM_TopoIII"/>
</dbReference>
<dbReference type="GO" id="GO:0003917">
    <property type="term" value="F:DNA topoisomerase type I (single strand cut, ATP-independent) activity"/>
    <property type="evidence" value="ECO:0007669"/>
    <property type="project" value="UniProtKB-EC"/>
</dbReference>
<dbReference type="InterPro" id="IPR000380">
    <property type="entry name" value="Topo_IA"/>
</dbReference>
<keyword evidence="6" id="KW-0799">Topoisomerase</keyword>
<dbReference type="PRINTS" id="PR00417">
    <property type="entry name" value="PRTPISMRASEI"/>
</dbReference>
<dbReference type="SMART" id="SM00493">
    <property type="entry name" value="TOPRIM"/>
    <property type="match status" value="1"/>
</dbReference>
<evidence type="ECO:0000256" key="5">
    <source>
        <dbReference type="ARBA" id="ARBA00022842"/>
    </source>
</evidence>
<evidence type="ECO:0000256" key="1">
    <source>
        <dbReference type="ARBA" id="ARBA00000213"/>
    </source>
</evidence>
<dbReference type="Gene3D" id="1.10.290.10">
    <property type="entry name" value="Topoisomerase I, domain 4"/>
    <property type="match status" value="1"/>
</dbReference>
<comment type="similarity">
    <text evidence="2">Belongs to the type IA topoisomerase family.</text>
</comment>
<dbReference type="RefSeq" id="WP_082613108.1">
    <property type="nucleotide sequence ID" value="NZ_AYYN01000176.1"/>
</dbReference>
<dbReference type="GO" id="GO:0006265">
    <property type="term" value="P:DNA topological change"/>
    <property type="evidence" value="ECO:0007669"/>
    <property type="project" value="InterPro"/>
</dbReference>
<evidence type="ECO:0000256" key="9">
    <source>
        <dbReference type="ARBA" id="ARBA00030003"/>
    </source>
</evidence>
<name>A0A0R2B3W7_9LACO</name>
<dbReference type="GO" id="GO:0043597">
    <property type="term" value="C:cytoplasmic replication fork"/>
    <property type="evidence" value="ECO:0007669"/>
    <property type="project" value="TreeGrafter"/>
</dbReference>
<dbReference type="PANTHER" id="PTHR11390">
    <property type="entry name" value="PROKARYOTIC DNA TOPOISOMERASE"/>
    <property type="match status" value="1"/>
</dbReference>
<dbReference type="GO" id="GO:0006310">
    <property type="term" value="P:DNA recombination"/>
    <property type="evidence" value="ECO:0007669"/>
    <property type="project" value="TreeGrafter"/>
</dbReference>
<comment type="catalytic activity">
    <reaction evidence="1">
        <text>ATP-independent breakage of single-stranded DNA, followed by passage and rejoining.</text>
        <dbReference type="EC" id="5.6.2.1"/>
    </reaction>
</comment>
<dbReference type="SUPFAM" id="SSF56712">
    <property type="entry name" value="Prokaryotic type I DNA topoisomerase"/>
    <property type="match status" value="1"/>
</dbReference>
<keyword evidence="5" id="KW-0460">Magnesium</keyword>
<dbReference type="NCBIfam" id="TIGR01056">
    <property type="entry name" value="topB"/>
    <property type="match status" value="1"/>
</dbReference>
<dbReference type="PROSITE" id="PS00396">
    <property type="entry name" value="TOPO_IA_1"/>
    <property type="match status" value="1"/>
</dbReference>
<dbReference type="Pfam" id="PF13342">
    <property type="entry name" value="Toprim_Crpt"/>
    <property type="match status" value="2"/>
</dbReference>
<dbReference type="Pfam" id="PF01751">
    <property type="entry name" value="Toprim"/>
    <property type="match status" value="1"/>
</dbReference>
<dbReference type="EC" id="5.6.2.1" evidence="3"/>
<evidence type="ECO:0000256" key="2">
    <source>
        <dbReference type="ARBA" id="ARBA00009446"/>
    </source>
</evidence>
<dbReference type="InterPro" id="IPR013824">
    <property type="entry name" value="Topo_IA_cen_sub1"/>
</dbReference>
<evidence type="ECO:0000256" key="6">
    <source>
        <dbReference type="ARBA" id="ARBA00023029"/>
    </source>
</evidence>
<evidence type="ECO:0000256" key="3">
    <source>
        <dbReference type="ARBA" id="ARBA00012891"/>
    </source>
</evidence>
<dbReference type="InterPro" id="IPR025589">
    <property type="entry name" value="Toprim_C_rpt"/>
</dbReference>